<reference evidence="3 4" key="1">
    <citation type="journal article" date="2019" name="Int. J. Syst. Evol. Microbiol.">
        <title>The Global Catalogue of Microorganisms (GCM) 10K type strain sequencing project: providing services to taxonomists for standard genome sequencing and annotation.</title>
        <authorList>
            <consortium name="The Broad Institute Genomics Platform"/>
            <consortium name="The Broad Institute Genome Sequencing Center for Infectious Disease"/>
            <person name="Wu L."/>
            <person name="Ma J."/>
        </authorList>
    </citation>
    <scope>NUCLEOTIDE SEQUENCE [LARGE SCALE GENOMIC DNA]</scope>
    <source>
        <strain evidence="3 4">CGMCC 1.12859</strain>
    </source>
</reference>
<evidence type="ECO:0000313" key="3">
    <source>
        <dbReference type="EMBL" id="MFD1565882.1"/>
    </source>
</evidence>
<keyword evidence="4" id="KW-1185">Reference proteome</keyword>
<dbReference type="InterPro" id="IPR006626">
    <property type="entry name" value="PbH1"/>
</dbReference>
<accession>A0ABD6BL75</accession>
<evidence type="ECO:0000313" key="4">
    <source>
        <dbReference type="Proteomes" id="UP001597139"/>
    </source>
</evidence>
<feature type="region of interest" description="Disordered" evidence="1">
    <location>
        <begin position="623"/>
        <end position="646"/>
    </location>
</feature>
<dbReference type="Pfam" id="PF05048">
    <property type="entry name" value="NosD"/>
    <property type="match status" value="1"/>
</dbReference>
<evidence type="ECO:0000256" key="1">
    <source>
        <dbReference type="SAM" id="MobiDB-lite"/>
    </source>
</evidence>
<dbReference type="SMART" id="SM00710">
    <property type="entry name" value="PbH1"/>
    <property type="match status" value="7"/>
</dbReference>
<comment type="caution">
    <text evidence="3">The sequence shown here is derived from an EMBL/GenBank/DDBJ whole genome shotgun (WGS) entry which is preliminary data.</text>
</comment>
<dbReference type="AlphaFoldDB" id="A0ABD6BL75"/>
<feature type="domain" description="Periplasmic copper-binding protein NosD beta helix" evidence="2">
    <location>
        <begin position="391"/>
        <end position="557"/>
    </location>
</feature>
<name>A0ABD6BL75_9EURY</name>
<dbReference type="Gene3D" id="2.160.20.10">
    <property type="entry name" value="Single-stranded right-handed beta-helix, Pectin lyase-like"/>
    <property type="match status" value="1"/>
</dbReference>
<dbReference type="SUPFAM" id="SSF51126">
    <property type="entry name" value="Pectin lyase-like"/>
    <property type="match status" value="1"/>
</dbReference>
<dbReference type="InterPro" id="IPR008719">
    <property type="entry name" value="N2O_reductase_NosL"/>
</dbReference>
<proteinExistence type="predicted"/>
<protein>
    <submittedName>
        <fullName evidence="3">NosD domain-containing protein</fullName>
    </submittedName>
</protein>
<dbReference type="EMBL" id="JBHUCZ010000001">
    <property type="protein sequence ID" value="MFD1565882.1"/>
    <property type="molecule type" value="Genomic_DNA"/>
</dbReference>
<gene>
    <name evidence="3" type="ORF">ACFSAU_00100</name>
</gene>
<dbReference type="RefSeq" id="WP_267645124.1">
    <property type="nucleotide sequence ID" value="NZ_JANHGR010000001.1"/>
</dbReference>
<dbReference type="Pfam" id="PF05573">
    <property type="entry name" value="NosL"/>
    <property type="match status" value="1"/>
</dbReference>
<dbReference type="NCBIfam" id="TIGR03804">
    <property type="entry name" value="para_beta_helix"/>
    <property type="match status" value="1"/>
</dbReference>
<dbReference type="InterPro" id="IPR022441">
    <property type="entry name" value="Para_beta_helix_rpt-2"/>
</dbReference>
<dbReference type="InterPro" id="IPR007742">
    <property type="entry name" value="NosD_dom"/>
</dbReference>
<dbReference type="Gene3D" id="3.30.70.2050">
    <property type="match status" value="1"/>
</dbReference>
<dbReference type="SUPFAM" id="SSF160387">
    <property type="entry name" value="NosL/MerB-like"/>
    <property type="match status" value="1"/>
</dbReference>
<evidence type="ECO:0000259" key="2">
    <source>
        <dbReference type="Pfam" id="PF05048"/>
    </source>
</evidence>
<dbReference type="Proteomes" id="UP001597139">
    <property type="component" value="Unassembled WGS sequence"/>
</dbReference>
<dbReference type="InterPro" id="IPR012334">
    <property type="entry name" value="Pectin_lyas_fold"/>
</dbReference>
<dbReference type="InterPro" id="IPR011050">
    <property type="entry name" value="Pectin_lyase_fold/virulence"/>
</dbReference>
<organism evidence="3 4">
    <name type="scientific">Halolamina litorea</name>
    <dbReference type="NCBI Taxonomy" id="1515593"/>
    <lineage>
        <taxon>Archaea</taxon>
        <taxon>Methanobacteriati</taxon>
        <taxon>Methanobacteriota</taxon>
        <taxon>Stenosarchaea group</taxon>
        <taxon>Halobacteria</taxon>
        <taxon>Halobacteriales</taxon>
        <taxon>Haloferacaceae</taxon>
    </lineage>
</organism>
<sequence>MPARTLPLTAFVVVSVVVMLGLSATLVVPVGAAGDVDPVPFDDTFTLGLTDETIRKVDQRGLSVPRVEMYYSAYEYVVGFYSIGSYVAEQGRTGHERRFGKPVAAFVSDYAGVNASLTTEGYLTADGTVEFVPAEETVVVVGSRARLPSGPVAVPFSNRDAAASFVDDYGGEIVPWAAVEEAVPAREPASASTLQSAVENRSSWANRTVAAVTDRDERPTSVVVGEDEATLDEAVAAAPPNTTVELPPGTYHTDGLTVNKSLTIAGAGNATTISGNGNGTVLTLAGSGTTVTDLRIDGVGDVGSRRSMLNASQLAGLGWSKNVELAYGRGDAAIRLIGADRSLIENVSIETPASGIVVLDSGGTVVRSSTVAVAPGDQGGFMGLVAMYDAIVVEDSRFSGGRDGVYTHRADGIVVRDNVFGDSRFGIHAMYTSDSLLSNNTARDTNAGIFMMTRPSGNLVVGNDVRDSRVGISTSGTRSYFAGNVLADNGNGFNVYSSQSLYTHNTIVGNNVGLRAGDALATNLVTTNDIVENEQGATARVGPLRVWTVGDRGNYWGPVPGTDTDGDGHYDRAFRPTGPVDAHVQSTPGAWTLARSPAVDLVRTVQETVPGLRATGVVDLTPRTTPARPDVLADLRDSGNTTEVAE</sequence>